<evidence type="ECO:0000256" key="1">
    <source>
        <dbReference type="ARBA" id="ARBA00011073"/>
    </source>
</evidence>
<dbReference type="Proteomes" id="UP001165498">
    <property type="component" value="Unassembled WGS sequence"/>
</dbReference>
<dbReference type="EMBL" id="JANFQO010000018">
    <property type="protein sequence ID" value="MCQ4166547.1"/>
    <property type="molecule type" value="Genomic_DNA"/>
</dbReference>
<feature type="chain" id="PRO_5046663102" evidence="7">
    <location>
        <begin position="24"/>
        <end position="1125"/>
    </location>
</feature>
<evidence type="ECO:0000256" key="5">
    <source>
        <dbReference type="PROSITE-ProRule" id="PRU01240"/>
    </source>
</evidence>
<reference evidence="9" key="1">
    <citation type="submission" date="2022-07" db="EMBL/GenBank/DDBJ databases">
        <title>Tahibacter sp., a new gammaproteobacterium isolated from the silt sample collected at pig farm.</title>
        <authorList>
            <person name="Chen H."/>
        </authorList>
    </citation>
    <scope>NUCLEOTIDE SEQUENCE</scope>
    <source>
        <strain evidence="9">P2K</strain>
    </source>
</reference>
<evidence type="ECO:0000259" key="8">
    <source>
        <dbReference type="Pfam" id="PF00082"/>
    </source>
</evidence>
<dbReference type="InterPro" id="IPR008979">
    <property type="entry name" value="Galactose-bd-like_sf"/>
</dbReference>
<dbReference type="NCBIfam" id="NF038128">
    <property type="entry name" value="choice_anch_J"/>
    <property type="match status" value="1"/>
</dbReference>
<organism evidence="9 10">
    <name type="scientific">Tahibacter harae</name>
    <dbReference type="NCBI Taxonomy" id="2963937"/>
    <lineage>
        <taxon>Bacteria</taxon>
        <taxon>Pseudomonadati</taxon>
        <taxon>Pseudomonadota</taxon>
        <taxon>Gammaproteobacteria</taxon>
        <taxon>Lysobacterales</taxon>
        <taxon>Rhodanobacteraceae</taxon>
        <taxon>Tahibacter</taxon>
    </lineage>
</organism>
<dbReference type="InterPro" id="IPR013783">
    <property type="entry name" value="Ig-like_fold"/>
</dbReference>
<dbReference type="InterPro" id="IPR036852">
    <property type="entry name" value="Peptidase_S8/S53_dom_sf"/>
</dbReference>
<feature type="active site" description="Charge relay system" evidence="5">
    <location>
        <position position="282"/>
    </location>
</feature>
<dbReference type="PANTHER" id="PTHR43399:SF4">
    <property type="entry name" value="CELL WALL-ASSOCIATED PROTEASE"/>
    <property type="match status" value="1"/>
</dbReference>
<dbReference type="PRINTS" id="PR00723">
    <property type="entry name" value="SUBTILISIN"/>
</dbReference>
<feature type="active site" description="Charge relay system" evidence="5">
    <location>
        <position position="312"/>
    </location>
</feature>
<dbReference type="RefSeq" id="WP_255915736.1">
    <property type="nucleotide sequence ID" value="NZ_JANFQO010000018.1"/>
</dbReference>
<feature type="region of interest" description="Disordered" evidence="6">
    <location>
        <begin position="369"/>
        <end position="390"/>
    </location>
</feature>
<evidence type="ECO:0000256" key="4">
    <source>
        <dbReference type="ARBA" id="ARBA00022825"/>
    </source>
</evidence>
<proteinExistence type="inferred from homology"/>
<dbReference type="Gene3D" id="2.60.40.10">
    <property type="entry name" value="Immunoglobulins"/>
    <property type="match status" value="1"/>
</dbReference>
<gene>
    <name evidence="9" type="ORF">NM961_17660</name>
</gene>
<dbReference type="Pfam" id="PF20773">
    <property type="entry name" value="InhA-like_MAM"/>
    <property type="match status" value="1"/>
</dbReference>
<evidence type="ECO:0000256" key="6">
    <source>
        <dbReference type="SAM" id="MobiDB-lite"/>
    </source>
</evidence>
<dbReference type="InterPro" id="IPR000209">
    <property type="entry name" value="Peptidase_S8/S53_dom"/>
</dbReference>
<sequence length="1125" mass="115935">MSLPHRSALALAIAALVSGSALAADYARIPRDQVPRAVARGASVVHDYGSFAWVRGSGSGAGEAETFSLDLGYRSFDPRQDSAANTKEYGDGKALRLVQFDGPVKQEWLDSLTAAGVRPLQYIAPFSYVVWADSAALAQARQRSGALRWSGDFLAKYKTANVNDGLLRGEQQWRAMLYRGAGIADAALRASGVSVGKRSVIDREFEIVELEGANAQALQQLAQMPGVYALDPVPRDGGKRAELANQITANNLGATNLPVPGYLAWLGTAGVTGNGVKIANVDGGIFDTHPDLVGRMLPCTGDTCGGTATDDHGTHTAGIMAGDGSSGSNDANGFRRGLGMAPGAKLIEQVYDPTFTQAGGMLKLMRQSQDNGADISGNSWGPAGSPRGYDADTRQVDVGTRDTKPDIAGDQPLTYVLSIMNGYGGTSSQGSPDEAKNVITVGSTKAQTNTGAAIPQFNDLSDNSGHGPALDGRRIPHLVAPGCSVDSPVSATGYGYKCGTSMASPQVSGLSALFIEKYRTAHAGASPSTALIKAALIAAAMDLNGHFDADGVAMGHRPDSRQGWGRVRADWLIGPATPVLYYDQDTRVFDNTGESWTLNVAPPDPAKPVQIVLAYTDAPGHGLGGTTPAWNNDLDLSVGVGASVYLGNVFGADGNSATGGSADNRNNVESVVLTPAALAGGALEVRVAAANISSDALPNSGDTTDQDFALVCVNCVSQPDYTLSIPDTSQEVCTTSASTTSYAVAVGSVMSYVTPVNLSLAGLPAGATGVVTPPSLAPGNSASVDLSTLDAVAPGNYSFQLQAASTSANRSRALELAVANAAPAAPVLAAPAAGATNVPLRPTFSWAAAAQGRDYVLEVASDAAFGSILFSATTRLTSATPDIDLPSNTPLYWRVRSDNICGTGAASAGRPFSTVALPGDCGVGSAARVLLSENVENGANGWVASAGSGSTTWAISTARPYGGSGSSWLAQDIDSSSDQRLTSPSITLPGGENPLTLQFQNDQTLEPRGSTGCWDGGFIEVSSDGGTTFTALPGTAMLTDPFDGPLEAGPAINKPAWCGDPQPYMKSVVDLSAYAGQAVKIRFRMTSDTTQGRLPHGWYVDNIRVQSCAAQSPDSIFASGFEPAP</sequence>
<evidence type="ECO:0000313" key="9">
    <source>
        <dbReference type="EMBL" id="MCQ4166547.1"/>
    </source>
</evidence>
<dbReference type="Gene3D" id="3.40.50.200">
    <property type="entry name" value="Peptidase S8/S53 domain"/>
    <property type="match status" value="1"/>
</dbReference>
<feature type="domain" description="Peptidase S8/S53" evidence="8">
    <location>
        <begin position="273"/>
        <end position="565"/>
    </location>
</feature>
<keyword evidence="4 5" id="KW-0720">Serine protease</keyword>
<dbReference type="Pfam" id="PF00082">
    <property type="entry name" value="Peptidase_S8"/>
    <property type="match status" value="1"/>
</dbReference>
<feature type="compositionally biased region" description="Polar residues" evidence="6">
    <location>
        <begin position="969"/>
        <end position="986"/>
    </location>
</feature>
<dbReference type="SUPFAM" id="SSF49785">
    <property type="entry name" value="Galactose-binding domain-like"/>
    <property type="match status" value="1"/>
</dbReference>
<keyword evidence="2 5" id="KW-0645">Protease</keyword>
<evidence type="ECO:0000256" key="2">
    <source>
        <dbReference type="ARBA" id="ARBA00022670"/>
    </source>
</evidence>
<dbReference type="Gene3D" id="2.60.120.380">
    <property type="match status" value="1"/>
</dbReference>
<evidence type="ECO:0000256" key="7">
    <source>
        <dbReference type="SAM" id="SignalP"/>
    </source>
</evidence>
<keyword evidence="3 5" id="KW-0378">Hydrolase</keyword>
<dbReference type="Gene3D" id="2.60.120.200">
    <property type="match status" value="1"/>
</dbReference>
<keyword evidence="10" id="KW-1185">Reference proteome</keyword>
<dbReference type="PROSITE" id="PS51892">
    <property type="entry name" value="SUBTILASE"/>
    <property type="match status" value="1"/>
</dbReference>
<dbReference type="InterPro" id="IPR023828">
    <property type="entry name" value="Peptidase_S8_Ser-AS"/>
</dbReference>
<comment type="similarity">
    <text evidence="1 5">Belongs to the peptidase S8 family.</text>
</comment>
<feature type="compositionally biased region" description="Polar residues" evidence="6">
    <location>
        <begin position="369"/>
        <end position="379"/>
    </location>
</feature>
<evidence type="ECO:0000256" key="3">
    <source>
        <dbReference type="ARBA" id="ARBA00022801"/>
    </source>
</evidence>
<dbReference type="InterPro" id="IPR015500">
    <property type="entry name" value="Peptidase_S8_subtilisin-rel"/>
</dbReference>
<dbReference type="InterPro" id="IPR051048">
    <property type="entry name" value="Peptidase_S8/S53_subtilisin"/>
</dbReference>
<evidence type="ECO:0000313" key="10">
    <source>
        <dbReference type="Proteomes" id="UP001165498"/>
    </source>
</evidence>
<dbReference type="PROSITE" id="PS00138">
    <property type="entry name" value="SUBTILASE_SER"/>
    <property type="match status" value="1"/>
</dbReference>
<accession>A0ABT1QW88</accession>
<protein>
    <submittedName>
        <fullName evidence="9">S8 family serine peptidase</fullName>
    </submittedName>
</protein>
<dbReference type="PANTHER" id="PTHR43399">
    <property type="entry name" value="SUBTILISIN-RELATED"/>
    <property type="match status" value="1"/>
</dbReference>
<feature type="signal peptide" evidence="7">
    <location>
        <begin position="1"/>
        <end position="23"/>
    </location>
</feature>
<comment type="caution">
    <text evidence="9">The sequence shown here is derived from an EMBL/GenBank/DDBJ whole genome shotgun (WGS) entry which is preliminary data.</text>
</comment>
<name>A0ABT1QW88_9GAMM</name>
<dbReference type="SUPFAM" id="SSF52743">
    <property type="entry name" value="Subtilisin-like"/>
    <property type="match status" value="1"/>
</dbReference>
<feature type="active site" description="Charge relay system" evidence="5">
    <location>
        <position position="501"/>
    </location>
</feature>
<feature type="region of interest" description="Disordered" evidence="6">
    <location>
        <begin position="969"/>
        <end position="993"/>
    </location>
</feature>
<keyword evidence="7" id="KW-0732">Signal</keyword>